<evidence type="ECO:0000313" key="1">
    <source>
        <dbReference type="Proteomes" id="UP000035680"/>
    </source>
</evidence>
<sequence>MLFLRKTEKMLNTITVLIKLTMRFLSLEQSIDALFHPTLQNAIMKSGYKKTRRTQTIVISIIANSFVLIHQSESVSGKT</sequence>
<accession>A0A0K0ETY4</accession>
<dbReference type="AlphaFoldDB" id="A0A0K0ETY4"/>
<evidence type="ECO:0000313" key="2">
    <source>
        <dbReference type="WBParaSite" id="SVE_0000666150.1"/>
    </source>
</evidence>
<name>A0A0K0ETY4_STRVS</name>
<organism evidence="1 2">
    <name type="scientific">Strongyloides venezuelensis</name>
    <name type="common">Threadworm</name>
    <dbReference type="NCBI Taxonomy" id="75913"/>
    <lineage>
        <taxon>Eukaryota</taxon>
        <taxon>Metazoa</taxon>
        <taxon>Ecdysozoa</taxon>
        <taxon>Nematoda</taxon>
        <taxon>Chromadorea</taxon>
        <taxon>Rhabditida</taxon>
        <taxon>Tylenchina</taxon>
        <taxon>Panagrolaimomorpha</taxon>
        <taxon>Strongyloidoidea</taxon>
        <taxon>Strongyloididae</taxon>
        <taxon>Strongyloides</taxon>
    </lineage>
</organism>
<protein>
    <submittedName>
        <fullName evidence="2">Transposase</fullName>
    </submittedName>
</protein>
<dbReference type="Proteomes" id="UP000035680">
    <property type="component" value="Unassembled WGS sequence"/>
</dbReference>
<reference evidence="2" key="2">
    <citation type="submission" date="2015-08" db="UniProtKB">
        <authorList>
            <consortium name="WormBaseParasite"/>
        </authorList>
    </citation>
    <scope>IDENTIFICATION</scope>
</reference>
<proteinExistence type="predicted"/>
<reference evidence="1" key="1">
    <citation type="submission" date="2014-07" db="EMBL/GenBank/DDBJ databases">
        <authorList>
            <person name="Martin A.A"/>
            <person name="De Silva N."/>
        </authorList>
    </citation>
    <scope>NUCLEOTIDE SEQUENCE</scope>
</reference>
<keyword evidence="1" id="KW-1185">Reference proteome</keyword>
<dbReference type="WBParaSite" id="SVE_0000666150.1">
    <property type="protein sequence ID" value="SVE_0000666150.1"/>
    <property type="gene ID" value="SVE_0000666150"/>
</dbReference>